<dbReference type="RefSeq" id="WP_121646766.1">
    <property type="nucleotide sequence ID" value="NZ_RCWN01000003.1"/>
</dbReference>
<evidence type="ECO:0000313" key="2">
    <source>
        <dbReference type="Proteomes" id="UP000281094"/>
    </source>
</evidence>
<keyword evidence="2" id="KW-1185">Reference proteome</keyword>
<protein>
    <submittedName>
        <fullName evidence="1">Uncharacterized protein</fullName>
    </submittedName>
</protein>
<comment type="caution">
    <text evidence="1">The sequence shown here is derived from an EMBL/GenBank/DDBJ whole genome shotgun (WGS) entry which is preliminary data.</text>
</comment>
<organism evidence="1 2">
    <name type="scientific">Notoacmeibacter ruber</name>
    <dbReference type="NCBI Taxonomy" id="2670375"/>
    <lineage>
        <taxon>Bacteria</taxon>
        <taxon>Pseudomonadati</taxon>
        <taxon>Pseudomonadota</taxon>
        <taxon>Alphaproteobacteria</taxon>
        <taxon>Hyphomicrobiales</taxon>
        <taxon>Notoacmeibacteraceae</taxon>
        <taxon>Notoacmeibacter</taxon>
    </lineage>
</organism>
<dbReference type="Proteomes" id="UP000281094">
    <property type="component" value="Unassembled WGS sequence"/>
</dbReference>
<proteinExistence type="predicted"/>
<reference evidence="1 2" key="1">
    <citation type="submission" date="2018-10" db="EMBL/GenBank/DDBJ databases">
        <title>Notoacmeibacter sp. M2BS9Y-3-1, whole genome shotgun sequence.</title>
        <authorList>
            <person name="Tuo L."/>
        </authorList>
    </citation>
    <scope>NUCLEOTIDE SEQUENCE [LARGE SCALE GENOMIC DNA]</scope>
    <source>
        <strain evidence="1 2">M2BS9Y-3-1</strain>
    </source>
</reference>
<dbReference type="AlphaFoldDB" id="A0A3L7J363"/>
<evidence type="ECO:0000313" key="1">
    <source>
        <dbReference type="EMBL" id="RLQ84977.1"/>
    </source>
</evidence>
<name>A0A3L7J363_9HYPH</name>
<accession>A0A3L7J363</accession>
<sequence>MGVVVKHFDDRWNWAAYDADTNPRGLEDTKALAKLQVERRARSMRKEPNFMYRAGYKSPSAKMMERRSCAISTP</sequence>
<gene>
    <name evidence="1" type="ORF">D8780_15435</name>
</gene>
<dbReference type="EMBL" id="RCWN01000003">
    <property type="protein sequence ID" value="RLQ84977.1"/>
    <property type="molecule type" value="Genomic_DNA"/>
</dbReference>